<dbReference type="InterPro" id="IPR050109">
    <property type="entry name" value="HTH-type_TetR-like_transc_reg"/>
</dbReference>
<name>A0A1R3TEK8_9HYPH</name>
<dbReference type="PROSITE" id="PS50977">
    <property type="entry name" value="HTH_TETR_2"/>
    <property type="match status" value="1"/>
</dbReference>
<reference evidence="6" key="1">
    <citation type="submission" date="2016-10" db="EMBL/GenBank/DDBJ databases">
        <authorList>
            <person name="Wibberg D."/>
        </authorList>
    </citation>
    <scope>NUCLEOTIDE SEQUENCE [LARGE SCALE GENOMIC DNA]</scope>
</reference>
<dbReference type="InterPro" id="IPR001647">
    <property type="entry name" value="HTH_TetR"/>
</dbReference>
<accession>A0A1R3TEK8</accession>
<dbReference type="Proteomes" id="UP000187891">
    <property type="component" value="Unassembled WGS sequence"/>
</dbReference>
<dbReference type="InterPro" id="IPR036271">
    <property type="entry name" value="Tet_transcr_reg_TetR-rel_C_sf"/>
</dbReference>
<keyword evidence="1 2" id="KW-0238">DNA-binding</keyword>
<dbReference type="AlphaFoldDB" id="A0A1R3TEK8"/>
<evidence type="ECO:0000256" key="1">
    <source>
        <dbReference type="ARBA" id="ARBA00023125"/>
    </source>
</evidence>
<sequence>MTASVWDGLSADGWTMTKAANSNNTSATRQTKRDPEGVRRDILSVAMDEFSQNGLSGARIDEIAARTRTSKRMIYYYYGDKEGLYQQVLEEAYARVRGGESDLELDGMEPLAALDKLCRFTFDHHRRHPAFIRMVMIENVHHGRHMQASETIRQLNRPAIEALENVLARGQQQGVFRKGIDALELHWQISALSFFNVSNAATFSFIFGNSLFTDEGQEALSKHVADMVLRYVLRVDHIRDTDTVGD</sequence>
<feature type="domain" description="HTH tetR-type" evidence="4">
    <location>
        <begin position="36"/>
        <end position="96"/>
    </location>
</feature>
<dbReference type="InterPro" id="IPR041474">
    <property type="entry name" value="NicS_C"/>
</dbReference>
<feature type="compositionally biased region" description="Polar residues" evidence="3">
    <location>
        <begin position="18"/>
        <end position="29"/>
    </location>
</feature>
<proteinExistence type="predicted"/>
<dbReference type="PRINTS" id="PR00455">
    <property type="entry name" value="HTHTETR"/>
</dbReference>
<dbReference type="Gene3D" id="1.10.357.10">
    <property type="entry name" value="Tetracycline Repressor, domain 2"/>
    <property type="match status" value="1"/>
</dbReference>
<protein>
    <submittedName>
        <fullName evidence="5">Nicotinate degradation protein S</fullName>
    </submittedName>
</protein>
<evidence type="ECO:0000313" key="5">
    <source>
        <dbReference type="EMBL" id="SCX13925.1"/>
    </source>
</evidence>
<evidence type="ECO:0000256" key="2">
    <source>
        <dbReference type="PROSITE-ProRule" id="PRU00335"/>
    </source>
</evidence>
<dbReference type="PANTHER" id="PTHR30328:SF54">
    <property type="entry name" value="HTH-TYPE TRANSCRIPTIONAL REPRESSOR SCO4008"/>
    <property type="match status" value="1"/>
</dbReference>
<dbReference type="PANTHER" id="PTHR30328">
    <property type="entry name" value="TRANSCRIPTIONAL REPRESSOR"/>
    <property type="match status" value="1"/>
</dbReference>
<dbReference type="EMBL" id="FMUE01000002">
    <property type="protein sequence ID" value="SCX13925.1"/>
    <property type="molecule type" value="Genomic_DNA"/>
</dbReference>
<dbReference type="Pfam" id="PF17938">
    <property type="entry name" value="TetR_C_29"/>
    <property type="match status" value="1"/>
</dbReference>
<organism evidence="5 6">
    <name type="scientific">Agrobacterium rosae</name>
    <dbReference type="NCBI Taxonomy" id="1972867"/>
    <lineage>
        <taxon>Bacteria</taxon>
        <taxon>Pseudomonadati</taxon>
        <taxon>Pseudomonadota</taxon>
        <taxon>Alphaproteobacteria</taxon>
        <taxon>Hyphomicrobiales</taxon>
        <taxon>Rhizobiaceae</taxon>
        <taxon>Rhizobium/Agrobacterium group</taxon>
        <taxon>Agrobacterium</taxon>
    </lineage>
</organism>
<dbReference type="SUPFAM" id="SSF46689">
    <property type="entry name" value="Homeodomain-like"/>
    <property type="match status" value="1"/>
</dbReference>
<dbReference type="GO" id="GO:0003677">
    <property type="term" value="F:DNA binding"/>
    <property type="evidence" value="ECO:0007669"/>
    <property type="project" value="UniProtKB-UniRule"/>
</dbReference>
<dbReference type="SUPFAM" id="SSF48498">
    <property type="entry name" value="Tetracyclin repressor-like, C-terminal domain"/>
    <property type="match status" value="1"/>
</dbReference>
<dbReference type="Pfam" id="PF00440">
    <property type="entry name" value="TetR_N"/>
    <property type="match status" value="1"/>
</dbReference>
<feature type="DNA-binding region" description="H-T-H motif" evidence="2">
    <location>
        <begin position="59"/>
        <end position="78"/>
    </location>
</feature>
<evidence type="ECO:0000313" key="6">
    <source>
        <dbReference type="Proteomes" id="UP000187891"/>
    </source>
</evidence>
<evidence type="ECO:0000259" key="4">
    <source>
        <dbReference type="PROSITE" id="PS50977"/>
    </source>
</evidence>
<evidence type="ECO:0000256" key="3">
    <source>
        <dbReference type="SAM" id="MobiDB-lite"/>
    </source>
</evidence>
<gene>
    <name evidence="5" type="primary">nicS_1</name>
    <name evidence="5" type="ORF">DSM25559_1252</name>
</gene>
<feature type="region of interest" description="Disordered" evidence="3">
    <location>
        <begin position="17"/>
        <end position="37"/>
    </location>
</feature>
<dbReference type="STRING" id="1907666.DSM25559_1252"/>
<dbReference type="InterPro" id="IPR009057">
    <property type="entry name" value="Homeodomain-like_sf"/>
</dbReference>